<feature type="region of interest" description="Disordered" evidence="1">
    <location>
        <begin position="109"/>
        <end position="131"/>
    </location>
</feature>
<feature type="transmembrane region" description="Helical" evidence="2">
    <location>
        <begin position="21"/>
        <end position="40"/>
    </location>
</feature>
<feature type="transmembrane region" description="Helical" evidence="2">
    <location>
        <begin position="46"/>
        <end position="69"/>
    </location>
</feature>
<keyword evidence="2" id="KW-0472">Membrane</keyword>
<dbReference type="AlphaFoldDB" id="A0A4Y7PL11"/>
<keyword evidence="4" id="KW-1185">Reference proteome</keyword>
<evidence type="ECO:0000313" key="4">
    <source>
        <dbReference type="Proteomes" id="UP000294933"/>
    </source>
</evidence>
<name>A0A4Y7PL11_9AGAM</name>
<dbReference type="EMBL" id="ML170252">
    <property type="protein sequence ID" value="TDL16067.1"/>
    <property type="molecule type" value="Genomic_DNA"/>
</dbReference>
<evidence type="ECO:0000256" key="2">
    <source>
        <dbReference type="SAM" id="Phobius"/>
    </source>
</evidence>
<dbReference type="OrthoDB" id="2802397at2759"/>
<proteinExistence type="predicted"/>
<dbReference type="Proteomes" id="UP000294933">
    <property type="component" value="Unassembled WGS sequence"/>
</dbReference>
<sequence>MEMRKLGLRNGLGYFILRDGTIYFLAQLLFGVVSIIVFLVPASGTIGNWLGVAGQVTNSLTVILINRLVLNLRQVSHFQDGKPPTLGTIGTIQEPAFAANSLLGNLGAPLRVDPEDEEEPEEVGVDDEAGIVEEHGFVDHGGITEEPRGPSDA</sequence>
<gene>
    <name evidence="3" type="ORF">BD410DRAFT_648676</name>
</gene>
<reference evidence="3 4" key="1">
    <citation type="submission" date="2018-06" db="EMBL/GenBank/DDBJ databases">
        <title>A transcriptomic atlas of mushroom development highlights an independent origin of complex multicellularity.</title>
        <authorList>
            <consortium name="DOE Joint Genome Institute"/>
            <person name="Krizsan K."/>
            <person name="Almasi E."/>
            <person name="Merenyi Z."/>
            <person name="Sahu N."/>
            <person name="Viragh M."/>
            <person name="Koszo T."/>
            <person name="Mondo S."/>
            <person name="Kiss B."/>
            <person name="Balint B."/>
            <person name="Kues U."/>
            <person name="Barry K."/>
            <person name="Hegedus J.C."/>
            <person name="Henrissat B."/>
            <person name="Johnson J."/>
            <person name="Lipzen A."/>
            <person name="Ohm R."/>
            <person name="Nagy I."/>
            <person name="Pangilinan J."/>
            <person name="Yan J."/>
            <person name="Xiong Y."/>
            <person name="Grigoriev I.V."/>
            <person name="Hibbett D.S."/>
            <person name="Nagy L.G."/>
        </authorList>
    </citation>
    <scope>NUCLEOTIDE SEQUENCE [LARGE SCALE GENOMIC DNA]</scope>
    <source>
        <strain evidence="3 4">SZMC22713</strain>
    </source>
</reference>
<evidence type="ECO:0000256" key="1">
    <source>
        <dbReference type="SAM" id="MobiDB-lite"/>
    </source>
</evidence>
<feature type="compositionally biased region" description="Acidic residues" evidence="1">
    <location>
        <begin position="114"/>
        <end position="131"/>
    </location>
</feature>
<evidence type="ECO:0000313" key="3">
    <source>
        <dbReference type="EMBL" id="TDL16067.1"/>
    </source>
</evidence>
<organism evidence="3 4">
    <name type="scientific">Rickenella mellea</name>
    <dbReference type="NCBI Taxonomy" id="50990"/>
    <lineage>
        <taxon>Eukaryota</taxon>
        <taxon>Fungi</taxon>
        <taxon>Dikarya</taxon>
        <taxon>Basidiomycota</taxon>
        <taxon>Agaricomycotina</taxon>
        <taxon>Agaricomycetes</taxon>
        <taxon>Hymenochaetales</taxon>
        <taxon>Rickenellaceae</taxon>
        <taxon>Rickenella</taxon>
    </lineage>
</organism>
<protein>
    <submittedName>
        <fullName evidence="3">Uncharacterized protein</fullName>
    </submittedName>
</protein>
<keyword evidence="2" id="KW-0812">Transmembrane</keyword>
<dbReference type="VEuPathDB" id="FungiDB:BD410DRAFT_648676"/>
<accession>A0A4Y7PL11</accession>
<keyword evidence="2" id="KW-1133">Transmembrane helix</keyword>